<gene>
    <name evidence="3" type="ORF">CAUJ_LOCUS8161</name>
</gene>
<dbReference type="SMART" id="SM00176">
    <property type="entry name" value="RAN"/>
    <property type="match status" value="1"/>
</dbReference>
<keyword evidence="2" id="KW-0342">GTP-binding</keyword>
<comment type="caution">
    <text evidence="3">The sequence shown here is derived from an EMBL/GenBank/DDBJ whole genome shotgun (WGS) entry which is preliminary data.</text>
</comment>
<dbReference type="CDD" id="cd00154">
    <property type="entry name" value="Rab"/>
    <property type="match status" value="1"/>
</dbReference>
<accession>A0A8S1HAN5</accession>
<protein>
    <submittedName>
        <fullName evidence="3">Uncharacterized protein</fullName>
    </submittedName>
</protein>
<dbReference type="SUPFAM" id="SSF52540">
    <property type="entry name" value="P-loop containing nucleoside triphosphate hydrolases"/>
    <property type="match status" value="1"/>
</dbReference>
<dbReference type="GO" id="GO:0005525">
    <property type="term" value="F:GTP binding"/>
    <property type="evidence" value="ECO:0007669"/>
    <property type="project" value="UniProtKB-KW"/>
</dbReference>
<dbReference type="Pfam" id="PF00071">
    <property type="entry name" value="Ras"/>
    <property type="match status" value="1"/>
</dbReference>
<dbReference type="PRINTS" id="PR00449">
    <property type="entry name" value="RASTRNSFRMNG"/>
</dbReference>
<evidence type="ECO:0000256" key="2">
    <source>
        <dbReference type="ARBA" id="ARBA00023134"/>
    </source>
</evidence>
<organism evidence="3 4">
    <name type="scientific">Caenorhabditis auriculariae</name>
    <dbReference type="NCBI Taxonomy" id="2777116"/>
    <lineage>
        <taxon>Eukaryota</taxon>
        <taxon>Metazoa</taxon>
        <taxon>Ecdysozoa</taxon>
        <taxon>Nematoda</taxon>
        <taxon>Chromadorea</taxon>
        <taxon>Rhabditida</taxon>
        <taxon>Rhabditina</taxon>
        <taxon>Rhabditomorpha</taxon>
        <taxon>Rhabditoidea</taxon>
        <taxon>Rhabditidae</taxon>
        <taxon>Peloderinae</taxon>
        <taxon>Caenorhabditis</taxon>
    </lineage>
</organism>
<dbReference type="PANTHER" id="PTHR47977">
    <property type="entry name" value="RAS-RELATED PROTEIN RAB"/>
    <property type="match status" value="1"/>
</dbReference>
<dbReference type="SMART" id="SM00175">
    <property type="entry name" value="RAB"/>
    <property type="match status" value="1"/>
</dbReference>
<dbReference type="InterPro" id="IPR050227">
    <property type="entry name" value="Rab"/>
</dbReference>
<proteinExistence type="predicted"/>
<dbReference type="OrthoDB" id="63533at2759"/>
<dbReference type="InterPro" id="IPR001806">
    <property type="entry name" value="Small_GTPase"/>
</dbReference>
<keyword evidence="1" id="KW-0547">Nucleotide-binding</keyword>
<dbReference type="Gene3D" id="3.40.50.300">
    <property type="entry name" value="P-loop containing nucleotide triphosphate hydrolases"/>
    <property type="match status" value="1"/>
</dbReference>
<dbReference type="NCBIfam" id="TIGR00231">
    <property type="entry name" value="small_GTP"/>
    <property type="match status" value="1"/>
</dbReference>
<evidence type="ECO:0000313" key="4">
    <source>
        <dbReference type="Proteomes" id="UP000835052"/>
    </source>
</evidence>
<evidence type="ECO:0000313" key="3">
    <source>
        <dbReference type="EMBL" id="CAD6192242.1"/>
    </source>
</evidence>
<dbReference type="AlphaFoldDB" id="A0A8S1HAN5"/>
<dbReference type="FunFam" id="3.40.50.300:FF:001462">
    <property type="entry name" value="Small GTP-binding protein, putative"/>
    <property type="match status" value="1"/>
</dbReference>
<dbReference type="GO" id="GO:0003924">
    <property type="term" value="F:GTPase activity"/>
    <property type="evidence" value="ECO:0007669"/>
    <property type="project" value="InterPro"/>
</dbReference>
<dbReference type="SMART" id="SM00174">
    <property type="entry name" value="RHO"/>
    <property type="match status" value="1"/>
</dbReference>
<name>A0A8S1HAN5_9PELO</name>
<dbReference type="InterPro" id="IPR027417">
    <property type="entry name" value="P-loop_NTPase"/>
</dbReference>
<dbReference type="EMBL" id="CAJGYM010000026">
    <property type="protein sequence ID" value="CAD6192242.1"/>
    <property type="molecule type" value="Genomic_DNA"/>
</dbReference>
<reference evidence="3" key="1">
    <citation type="submission" date="2020-10" db="EMBL/GenBank/DDBJ databases">
        <authorList>
            <person name="Kikuchi T."/>
        </authorList>
    </citation>
    <scope>NUCLEOTIDE SEQUENCE</scope>
    <source>
        <strain evidence="3">NKZ352</strain>
    </source>
</reference>
<dbReference type="PROSITE" id="PS51419">
    <property type="entry name" value="RAB"/>
    <property type="match status" value="1"/>
</dbReference>
<sequence length="316" mass="35117">MPEGCALPSIIDEWSEGTTKDAFVLFRGPSADRKFQVSLTAQDERTCKSNSGELSQEGSLGPNCYQMQNCGKTIYANEKVREAVRDHEHTIAPSVAVAVAKHRAKVVVLGDSGVGKTSIIYRQKYGTNFAPVNATIGASFVSFDMEHEKERLQLQVWDTAGQERFRCMVPMYMRNAAAALIIYDVTCRNSFEGVGRWVKELERCCGTDEARIVLIGNKTDLVEKRVVSEAEGLAKAARFNAKFFEVSSEIPDMFTQVLRDVAADILHRNVTVKTDANGEEIDDVDDLKKAKRKIILTDGESIGEMQVIRNKCCSFL</sequence>
<dbReference type="PROSITE" id="PS51421">
    <property type="entry name" value="RAS"/>
    <property type="match status" value="1"/>
</dbReference>
<dbReference type="Proteomes" id="UP000835052">
    <property type="component" value="Unassembled WGS sequence"/>
</dbReference>
<keyword evidence="4" id="KW-1185">Reference proteome</keyword>
<evidence type="ECO:0000256" key="1">
    <source>
        <dbReference type="ARBA" id="ARBA00022741"/>
    </source>
</evidence>
<dbReference type="InterPro" id="IPR005225">
    <property type="entry name" value="Small_GTP-bd"/>
</dbReference>
<dbReference type="SMART" id="SM00173">
    <property type="entry name" value="RAS"/>
    <property type="match status" value="1"/>
</dbReference>